<reference evidence="2 3" key="1">
    <citation type="submission" date="2019-12" db="EMBL/GenBank/DDBJ databases">
        <title>Chromosome-level assembly of the Caenorhabditis remanei genome.</title>
        <authorList>
            <person name="Teterina A.A."/>
            <person name="Willis J.H."/>
            <person name="Phillips P.C."/>
        </authorList>
    </citation>
    <scope>NUCLEOTIDE SEQUENCE [LARGE SCALE GENOMIC DNA]</scope>
    <source>
        <strain evidence="2 3">PX506</strain>
        <tissue evidence="2">Whole organism</tissue>
    </source>
</reference>
<gene>
    <name evidence="2" type="ORF">GCK72_010963</name>
</gene>
<keyword evidence="1" id="KW-1133">Transmembrane helix</keyword>
<keyword evidence="1" id="KW-0472">Membrane</keyword>
<feature type="transmembrane region" description="Helical" evidence="1">
    <location>
        <begin position="58"/>
        <end position="83"/>
    </location>
</feature>
<protein>
    <recommendedName>
        <fullName evidence="4">MARVEL domain-containing protein</fullName>
    </recommendedName>
</protein>
<proteinExistence type="predicted"/>
<dbReference type="CTD" id="9811483"/>
<dbReference type="AlphaFoldDB" id="A0A6A5H733"/>
<dbReference type="Proteomes" id="UP000483820">
    <property type="component" value="Chromosome III"/>
</dbReference>
<feature type="transmembrane region" description="Helical" evidence="1">
    <location>
        <begin position="131"/>
        <end position="157"/>
    </location>
</feature>
<sequence length="179" mass="19706">MIPVSSLWDFRLLQKMAFPSQLLIGMGVKVAITILTIVTLILLDPAYVTAYISINYEIVIIYLVSALTLLYCIVSVLMSFLLAKRGEDTPLTNCAFSEIIFATGGIMGWLIIIGIGGTISQRTIIETGERFGWIGALAGLNVGCFLIIAAIFAANVVSEKILQRQSRFNKYDRGVYMQN</sequence>
<name>A0A6A5H733_CAERE</name>
<evidence type="ECO:0000256" key="1">
    <source>
        <dbReference type="SAM" id="Phobius"/>
    </source>
</evidence>
<feature type="transmembrane region" description="Helical" evidence="1">
    <location>
        <begin position="21"/>
        <end position="43"/>
    </location>
</feature>
<accession>A0A6A5H733</accession>
<dbReference type="KEGG" id="crq:GCK72_010963"/>
<comment type="caution">
    <text evidence="2">The sequence shown here is derived from an EMBL/GenBank/DDBJ whole genome shotgun (WGS) entry which is preliminary data.</text>
</comment>
<organism evidence="2 3">
    <name type="scientific">Caenorhabditis remanei</name>
    <name type="common">Caenorhabditis vulgaris</name>
    <dbReference type="NCBI Taxonomy" id="31234"/>
    <lineage>
        <taxon>Eukaryota</taxon>
        <taxon>Metazoa</taxon>
        <taxon>Ecdysozoa</taxon>
        <taxon>Nematoda</taxon>
        <taxon>Chromadorea</taxon>
        <taxon>Rhabditida</taxon>
        <taxon>Rhabditina</taxon>
        <taxon>Rhabditomorpha</taxon>
        <taxon>Rhabditoidea</taxon>
        <taxon>Rhabditidae</taxon>
        <taxon>Peloderinae</taxon>
        <taxon>Caenorhabditis</taxon>
    </lineage>
</organism>
<feature type="transmembrane region" description="Helical" evidence="1">
    <location>
        <begin position="95"/>
        <end position="119"/>
    </location>
</feature>
<keyword evidence="1" id="KW-0812">Transmembrane</keyword>
<evidence type="ECO:0000313" key="3">
    <source>
        <dbReference type="Proteomes" id="UP000483820"/>
    </source>
</evidence>
<evidence type="ECO:0000313" key="2">
    <source>
        <dbReference type="EMBL" id="KAF1762701.1"/>
    </source>
</evidence>
<evidence type="ECO:0008006" key="4">
    <source>
        <dbReference type="Google" id="ProtNLM"/>
    </source>
</evidence>
<dbReference type="GeneID" id="9811483"/>
<dbReference type="EMBL" id="WUAV01000003">
    <property type="protein sequence ID" value="KAF1762701.1"/>
    <property type="molecule type" value="Genomic_DNA"/>
</dbReference>
<dbReference type="RefSeq" id="XP_003111756.2">
    <property type="nucleotide sequence ID" value="XM_003111708.2"/>
</dbReference>